<dbReference type="InterPro" id="IPR001360">
    <property type="entry name" value="Glyco_hydro_1"/>
</dbReference>
<dbReference type="EMBL" id="AP028912">
    <property type="protein sequence ID" value="BES93783.1"/>
    <property type="molecule type" value="Genomic_DNA"/>
</dbReference>
<feature type="active site" description="Nucleophile" evidence="5">
    <location>
        <position position="372"/>
    </location>
</feature>
<evidence type="ECO:0000256" key="7">
    <source>
        <dbReference type="RuleBase" id="RU004468"/>
    </source>
</evidence>
<dbReference type="GO" id="GO:0016787">
    <property type="term" value="F:hydrolase activity"/>
    <property type="evidence" value="ECO:0007669"/>
    <property type="project" value="UniProtKB-KW"/>
</dbReference>
<evidence type="ECO:0000256" key="3">
    <source>
        <dbReference type="ARBA" id="ARBA00022801"/>
    </source>
</evidence>
<dbReference type="InterPro" id="IPR018120">
    <property type="entry name" value="Glyco_hydro_1_AS"/>
</dbReference>
<comment type="similarity">
    <text evidence="1 6">Belongs to the glycosyl hydrolase 1 family.</text>
</comment>
<evidence type="ECO:0000256" key="1">
    <source>
        <dbReference type="ARBA" id="ARBA00010838"/>
    </source>
</evidence>
<reference evidence="8 9" key="1">
    <citation type="submission" date="2023-09" db="EMBL/GenBank/DDBJ databases">
        <title>Nesidiocoris tenuis whole genome shotgun sequence.</title>
        <authorList>
            <person name="Shibata T."/>
            <person name="Shimoda M."/>
            <person name="Kobayashi T."/>
            <person name="Uehara T."/>
        </authorList>
    </citation>
    <scope>NUCLEOTIDE SEQUENCE [LARGE SCALE GENOMIC DNA]</scope>
    <source>
        <strain evidence="8 9">Japan</strain>
    </source>
</reference>
<dbReference type="PROSITE" id="PS00572">
    <property type="entry name" value="GLYCOSYL_HYDROL_F1_1"/>
    <property type="match status" value="1"/>
</dbReference>
<dbReference type="PRINTS" id="PR00131">
    <property type="entry name" value="GLHYDRLASE1"/>
</dbReference>
<dbReference type="PANTHER" id="PTHR10353:SF36">
    <property type="entry name" value="LP05116P"/>
    <property type="match status" value="1"/>
</dbReference>
<name>A0ABN7ANY6_9HEMI</name>
<protein>
    <recommendedName>
        <fullName evidence="2">beta-glucosidase</fullName>
        <ecNumber evidence="2">3.2.1.21</ecNumber>
    </recommendedName>
</protein>
<dbReference type="EC" id="3.2.1.21" evidence="2"/>
<keyword evidence="4 7" id="KW-0326">Glycosidase</keyword>
<accession>A0ABN7ANY6</accession>
<dbReference type="Gene3D" id="3.20.20.80">
    <property type="entry name" value="Glycosidases"/>
    <property type="match status" value="1"/>
</dbReference>
<evidence type="ECO:0000313" key="9">
    <source>
        <dbReference type="Proteomes" id="UP001307889"/>
    </source>
</evidence>
<evidence type="ECO:0000256" key="2">
    <source>
        <dbReference type="ARBA" id="ARBA00012744"/>
    </source>
</evidence>
<evidence type="ECO:0000256" key="4">
    <source>
        <dbReference type="ARBA" id="ARBA00023295"/>
    </source>
</evidence>
<dbReference type="InterPro" id="IPR033132">
    <property type="entry name" value="GH_1_N_CS"/>
</dbReference>
<evidence type="ECO:0000256" key="6">
    <source>
        <dbReference type="RuleBase" id="RU003690"/>
    </source>
</evidence>
<dbReference type="Pfam" id="PF00232">
    <property type="entry name" value="Glyco_hydro_1"/>
    <property type="match status" value="1"/>
</dbReference>
<gene>
    <name evidence="8" type="ORF">NTJ_06592</name>
</gene>
<organism evidence="8 9">
    <name type="scientific">Nesidiocoris tenuis</name>
    <dbReference type="NCBI Taxonomy" id="355587"/>
    <lineage>
        <taxon>Eukaryota</taxon>
        <taxon>Metazoa</taxon>
        <taxon>Ecdysozoa</taxon>
        <taxon>Arthropoda</taxon>
        <taxon>Hexapoda</taxon>
        <taxon>Insecta</taxon>
        <taxon>Pterygota</taxon>
        <taxon>Neoptera</taxon>
        <taxon>Paraneoptera</taxon>
        <taxon>Hemiptera</taxon>
        <taxon>Heteroptera</taxon>
        <taxon>Panheteroptera</taxon>
        <taxon>Cimicomorpha</taxon>
        <taxon>Miridae</taxon>
        <taxon>Dicyphina</taxon>
        <taxon>Nesidiocoris</taxon>
    </lineage>
</organism>
<dbReference type="PROSITE" id="PS00653">
    <property type="entry name" value="GLYCOSYL_HYDROL_F1_2"/>
    <property type="match status" value="1"/>
</dbReference>
<dbReference type="Proteomes" id="UP001307889">
    <property type="component" value="Chromosome 4"/>
</dbReference>
<evidence type="ECO:0000256" key="5">
    <source>
        <dbReference type="PROSITE-ProRule" id="PRU10055"/>
    </source>
</evidence>
<evidence type="ECO:0000313" key="8">
    <source>
        <dbReference type="EMBL" id="BES93783.1"/>
    </source>
</evidence>
<proteinExistence type="inferred from homology"/>
<dbReference type="InterPro" id="IPR017853">
    <property type="entry name" value="GH"/>
</dbReference>
<dbReference type="PANTHER" id="PTHR10353">
    <property type="entry name" value="GLYCOSYL HYDROLASE"/>
    <property type="match status" value="1"/>
</dbReference>
<keyword evidence="9" id="KW-1185">Reference proteome</keyword>
<sequence>MFPKDFIFSTSTAAYQVEGAWNESGKGVSIWDDIVHRDPSFIADRSNGDTAADSFHLYKEDVQLVKHLGFRMYRFSISWPRVLPDGSTKFINEPGVKYYEDLIDELLANDIAPMVTIYHWDLPQMLQQKGGWLNSTIVDDFEKYADFVFSRFASKVKWWITINEPFSITTGYGGDDYAPGLTMHGIGDYLAGHNLLKAHARAYRLYKSKYSKFEGKLSLSLDANGAYPKDETNEEDIRAANRFMEFELGWFAHPVFSRYGNYPAVLRDRVDLNSAREGRDDSRLPYFTKDEIEEIRGTYDFFALNHYSSRLCTSGKTGPTPSWSRDSNVVTSFNDSWPPSQSSWLKVAPEGFRKVLNWIKTNYDNPEVFVTENGFSDYNQLHDLGRIDYLKGYLSELSKAINEDGCNVIGYTVWSILDNFEWRAGYTERFGLVHVDFNSPNRTRTMKQSATFIKKFIKENSFDSNENEIQVMYKTW</sequence>
<dbReference type="SUPFAM" id="SSF51445">
    <property type="entry name" value="(Trans)glycosidases"/>
    <property type="match status" value="1"/>
</dbReference>
<keyword evidence="3 7" id="KW-0378">Hydrolase</keyword>